<dbReference type="AlphaFoldDB" id="A0A437RB68"/>
<evidence type="ECO:0000256" key="10">
    <source>
        <dbReference type="ARBA" id="ARBA00022840"/>
    </source>
</evidence>
<evidence type="ECO:0000256" key="13">
    <source>
        <dbReference type="ARBA" id="ARBA00023026"/>
    </source>
</evidence>
<dbReference type="SMART" id="SM00388">
    <property type="entry name" value="HisKA"/>
    <property type="match status" value="1"/>
</dbReference>
<evidence type="ECO:0000256" key="7">
    <source>
        <dbReference type="ARBA" id="ARBA00022729"/>
    </source>
</evidence>
<dbReference type="PANTHER" id="PTHR43047:SF78">
    <property type="entry name" value="SENSORY_REGULATORY PROTEIN RPFC"/>
    <property type="match status" value="1"/>
</dbReference>
<dbReference type="EMBL" id="SACR01000006">
    <property type="protein sequence ID" value="RVU43924.1"/>
    <property type="molecule type" value="Genomic_DNA"/>
</dbReference>
<comment type="function">
    <text evidence="15">Member of the two-component regulatory system BvgS/BvgA. Phosphorylates BvgA via a four-step phosphorelay in response to environmental signals.</text>
</comment>
<dbReference type="InterPro" id="IPR003594">
    <property type="entry name" value="HATPase_dom"/>
</dbReference>
<evidence type="ECO:0000256" key="4">
    <source>
        <dbReference type="ARBA" id="ARBA00022553"/>
    </source>
</evidence>
<proteinExistence type="predicted"/>
<feature type="domain" description="Histidine kinase" evidence="17">
    <location>
        <begin position="280"/>
        <end position="496"/>
    </location>
</feature>
<evidence type="ECO:0000256" key="15">
    <source>
        <dbReference type="ARBA" id="ARBA00058004"/>
    </source>
</evidence>
<dbReference type="EC" id="2.7.13.3" evidence="3"/>
<evidence type="ECO:0000256" key="1">
    <source>
        <dbReference type="ARBA" id="ARBA00000085"/>
    </source>
</evidence>
<comment type="caution">
    <text evidence="18">The sequence shown here is derived from an EMBL/GenBank/DDBJ whole genome shotgun (WGS) entry which is preliminary data.</text>
</comment>
<dbReference type="InterPro" id="IPR003661">
    <property type="entry name" value="HisK_dim/P_dom"/>
</dbReference>
<keyword evidence="14" id="KW-0472">Membrane</keyword>
<keyword evidence="5" id="KW-0808">Transferase</keyword>
<dbReference type="FunFam" id="3.30.565.10:FF:000010">
    <property type="entry name" value="Sensor histidine kinase RcsC"/>
    <property type="match status" value="1"/>
</dbReference>
<keyword evidence="7" id="KW-0732">Signal</keyword>
<evidence type="ECO:0000313" key="18">
    <source>
        <dbReference type="EMBL" id="RVU43924.1"/>
    </source>
</evidence>
<keyword evidence="19" id="KW-1185">Reference proteome</keyword>
<dbReference type="Pfam" id="PF00512">
    <property type="entry name" value="HisKA"/>
    <property type="match status" value="1"/>
</dbReference>
<organism evidence="18 19">
    <name type="scientific">Rubrivivax rivuli</name>
    <dbReference type="NCBI Taxonomy" id="1862385"/>
    <lineage>
        <taxon>Bacteria</taxon>
        <taxon>Pseudomonadati</taxon>
        <taxon>Pseudomonadota</taxon>
        <taxon>Betaproteobacteria</taxon>
        <taxon>Burkholderiales</taxon>
        <taxon>Sphaerotilaceae</taxon>
        <taxon>Rubrivivax</taxon>
    </lineage>
</organism>
<dbReference type="FunFam" id="1.10.287.130:FF:000004">
    <property type="entry name" value="Ethylene receptor 1"/>
    <property type="match status" value="1"/>
</dbReference>
<keyword evidence="13" id="KW-0843">Virulence</keyword>
<dbReference type="PROSITE" id="PS50109">
    <property type="entry name" value="HIS_KIN"/>
    <property type="match status" value="1"/>
</dbReference>
<dbReference type="InterPro" id="IPR036890">
    <property type="entry name" value="HATPase_C_sf"/>
</dbReference>
<protein>
    <recommendedName>
        <fullName evidence="16">Virulence sensor protein BvgS</fullName>
        <ecNumber evidence="3">2.7.13.3</ecNumber>
    </recommendedName>
</protein>
<dbReference type="GO" id="GO:0000155">
    <property type="term" value="F:phosphorelay sensor kinase activity"/>
    <property type="evidence" value="ECO:0007669"/>
    <property type="project" value="InterPro"/>
</dbReference>
<dbReference type="CDD" id="cd00082">
    <property type="entry name" value="HisKA"/>
    <property type="match status" value="1"/>
</dbReference>
<gene>
    <name evidence="18" type="ORF">EOE66_19935</name>
</gene>
<name>A0A437RB68_9BURK</name>
<dbReference type="PANTHER" id="PTHR43047">
    <property type="entry name" value="TWO-COMPONENT HISTIDINE PROTEIN KINASE"/>
    <property type="match status" value="1"/>
</dbReference>
<dbReference type="SUPFAM" id="SSF55874">
    <property type="entry name" value="ATPase domain of HSP90 chaperone/DNA topoisomerase II/histidine kinase"/>
    <property type="match status" value="1"/>
</dbReference>
<keyword evidence="11" id="KW-1133">Transmembrane helix</keyword>
<evidence type="ECO:0000313" key="19">
    <source>
        <dbReference type="Proteomes" id="UP000285575"/>
    </source>
</evidence>
<dbReference type="Gene3D" id="1.10.287.130">
    <property type="match status" value="1"/>
</dbReference>
<evidence type="ECO:0000256" key="2">
    <source>
        <dbReference type="ARBA" id="ARBA00004370"/>
    </source>
</evidence>
<accession>A0A437RB68</accession>
<evidence type="ECO:0000256" key="8">
    <source>
        <dbReference type="ARBA" id="ARBA00022741"/>
    </source>
</evidence>
<keyword evidence="6" id="KW-0812">Transmembrane</keyword>
<dbReference type="SMART" id="SM00387">
    <property type="entry name" value="HATPase_c"/>
    <property type="match status" value="1"/>
</dbReference>
<dbReference type="Proteomes" id="UP000285575">
    <property type="component" value="Unassembled WGS sequence"/>
</dbReference>
<dbReference type="SUPFAM" id="SSF47384">
    <property type="entry name" value="Homodimeric domain of signal transducing histidine kinase"/>
    <property type="match status" value="1"/>
</dbReference>
<dbReference type="GO" id="GO:0005524">
    <property type="term" value="F:ATP binding"/>
    <property type="evidence" value="ECO:0007669"/>
    <property type="project" value="UniProtKB-KW"/>
</dbReference>
<dbReference type="InterPro" id="IPR005467">
    <property type="entry name" value="His_kinase_dom"/>
</dbReference>
<sequence length="504" mass="52947">MMKALDPRTWTVWRWGLRQRIAVVAGLGLVLAILASTLASRALATAQLRQAQQDRAQAIAESLAVQLQRILALGLRIDEIQGFEAQGLEALKAHQGLAYVLVLGPAGAPLAAVAPGGEPARVVAEVQAALARHGPRPAALSDGSHAVAAPVRDLTQTTVAQVVVGFPQALLDDAEAALLRTHAAVGLATLVVALVLLWLAMSQLVTRPVARLVAAMNGIDTASAGALAAQPRVHHDPDLVAIDEAVRRLLARIAGHEAELTRARDEALQASRMKSEFLAVMSHELRTPLNAVLGMAQLLERTQLDATQRRYVGHVREGGGLLLAVVSDVLDLATIEAGRLQLRPQAVALLPLLQSVLQQHEPLARGKGLALQLVPHASLPAWVMADPQRLRQMLGHLIGNALKFTEQGEVLLSAAPAPGGVELSVRDTGPGIPAAFQPHLFEAFRQADTGLQRQHGGTGLGLAIVQRLAQAMGGEVRAQSVPGQGATFTLLLPLPAVPAPPPGG</sequence>
<evidence type="ECO:0000256" key="5">
    <source>
        <dbReference type="ARBA" id="ARBA00022679"/>
    </source>
</evidence>
<keyword evidence="12" id="KW-0902">Two-component regulatory system</keyword>
<evidence type="ECO:0000256" key="14">
    <source>
        <dbReference type="ARBA" id="ARBA00023136"/>
    </source>
</evidence>
<keyword evidence="4" id="KW-0597">Phosphoprotein</keyword>
<dbReference type="Pfam" id="PF02518">
    <property type="entry name" value="HATPase_c"/>
    <property type="match status" value="1"/>
</dbReference>
<keyword evidence="8" id="KW-0547">Nucleotide-binding</keyword>
<evidence type="ECO:0000256" key="9">
    <source>
        <dbReference type="ARBA" id="ARBA00022777"/>
    </source>
</evidence>
<dbReference type="GO" id="GO:0016020">
    <property type="term" value="C:membrane"/>
    <property type="evidence" value="ECO:0007669"/>
    <property type="project" value="UniProtKB-SubCell"/>
</dbReference>
<dbReference type="Gene3D" id="3.30.565.10">
    <property type="entry name" value="Histidine kinase-like ATPase, C-terminal domain"/>
    <property type="match status" value="1"/>
</dbReference>
<evidence type="ECO:0000256" key="16">
    <source>
        <dbReference type="ARBA" id="ARBA00070152"/>
    </source>
</evidence>
<dbReference type="PRINTS" id="PR00344">
    <property type="entry name" value="BCTRLSENSOR"/>
</dbReference>
<dbReference type="InterPro" id="IPR036097">
    <property type="entry name" value="HisK_dim/P_sf"/>
</dbReference>
<evidence type="ECO:0000259" key="17">
    <source>
        <dbReference type="PROSITE" id="PS50109"/>
    </source>
</evidence>
<reference evidence="18 19" key="1">
    <citation type="submission" date="2019-01" db="EMBL/GenBank/DDBJ databases">
        <authorList>
            <person name="Chen W.-M."/>
        </authorList>
    </citation>
    <scope>NUCLEOTIDE SEQUENCE [LARGE SCALE GENOMIC DNA]</scope>
    <source>
        <strain evidence="18 19">KYPY4</strain>
    </source>
</reference>
<evidence type="ECO:0000256" key="3">
    <source>
        <dbReference type="ARBA" id="ARBA00012438"/>
    </source>
</evidence>
<evidence type="ECO:0000256" key="11">
    <source>
        <dbReference type="ARBA" id="ARBA00022989"/>
    </source>
</evidence>
<dbReference type="CDD" id="cd16922">
    <property type="entry name" value="HATPase_EvgS-ArcB-TorS-like"/>
    <property type="match status" value="1"/>
</dbReference>
<keyword evidence="9" id="KW-0418">Kinase</keyword>
<evidence type="ECO:0000256" key="6">
    <source>
        <dbReference type="ARBA" id="ARBA00022692"/>
    </source>
</evidence>
<dbReference type="InterPro" id="IPR004358">
    <property type="entry name" value="Sig_transdc_His_kin-like_C"/>
</dbReference>
<comment type="subcellular location">
    <subcellularLocation>
        <location evidence="2">Membrane</location>
    </subcellularLocation>
</comment>
<evidence type="ECO:0000256" key="12">
    <source>
        <dbReference type="ARBA" id="ARBA00023012"/>
    </source>
</evidence>
<comment type="catalytic activity">
    <reaction evidence="1">
        <text>ATP + protein L-histidine = ADP + protein N-phospho-L-histidine.</text>
        <dbReference type="EC" id="2.7.13.3"/>
    </reaction>
</comment>
<keyword evidence="10" id="KW-0067">ATP-binding</keyword>